<reference evidence="2 3" key="1">
    <citation type="submission" date="2018-01" db="EMBL/GenBank/DDBJ databases">
        <title>The draft genome sequence of Halioglobus japonicus S1-36.</title>
        <authorList>
            <person name="Du Z.-J."/>
            <person name="Shi M.-J."/>
        </authorList>
    </citation>
    <scope>NUCLEOTIDE SEQUENCE [LARGE SCALE GENOMIC DNA]</scope>
    <source>
        <strain evidence="2 3">S1-36</strain>
    </source>
</reference>
<dbReference type="Pfam" id="PF04986">
    <property type="entry name" value="Y2_Tnp"/>
    <property type="match status" value="1"/>
</dbReference>
<sequence>MERVAKAQGVSVHAEVSCKGYQKDGPERLCRYISRLAVAAHRLSLSSTGKVI</sequence>
<keyword evidence="3" id="KW-1185">Reference proteome</keyword>
<proteinExistence type="predicted"/>
<feature type="domain" description="Transposase IS801/IS1294" evidence="1">
    <location>
        <begin position="6"/>
        <end position="51"/>
    </location>
</feature>
<dbReference type="EMBL" id="PKUR01000004">
    <property type="protein sequence ID" value="PLW84976.1"/>
    <property type="molecule type" value="Genomic_DNA"/>
</dbReference>
<comment type="caution">
    <text evidence="2">The sequence shown here is derived from an EMBL/GenBank/DDBJ whole genome shotgun (WGS) entry which is preliminary data.</text>
</comment>
<gene>
    <name evidence="2" type="ORF">C0029_15660</name>
</gene>
<protein>
    <recommendedName>
        <fullName evidence="1">Transposase IS801/IS1294 domain-containing protein</fullName>
    </recommendedName>
</protein>
<organism evidence="2 3">
    <name type="scientific">Halioglobus japonicus</name>
    <dbReference type="NCBI Taxonomy" id="930805"/>
    <lineage>
        <taxon>Bacteria</taxon>
        <taxon>Pseudomonadati</taxon>
        <taxon>Pseudomonadota</taxon>
        <taxon>Gammaproteobacteria</taxon>
        <taxon>Cellvibrionales</taxon>
        <taxon>Halieaceae</taxon>
        <taxon>Halioglobus</taxon>
    </lineage>
</organism>
<evidence type="ECO:0000259" key="1">
    <source>
        <dbReference type="Pfam" id="PF04986"/>
    </source>
</evidence>
<dbReference type="Proteomes" id="UP000235162">
    <property type="component" value="Unassembled WGS sequence"/>
</dbReference>
<dbReference type="GO" id="GO:0004803">
    <property type="term" value="F:transposase activity"/>
    <property type="evidence" value="ECO:0007669"/>
    <property type="project" value="InterPro"/>
</dbReference>
<dbReference type="GO" id="GO:0003677">
    <property type="term" value="F:DNA binding"/>
    <property type="evidence" value="ECO:0007669"/>
    <property type="project" value="InterPro"/>
</dbReference>
<dbReference type="GO" id="GO:0006313">
    <property type="term" value="P:DNA transposition"/>
    <property type="evidence" value="ECO:0007669"/>
    <property type="project" value="InterPro"/>
</dbReference>
<name>A0AAP8SM31_9GAMM</name>
<dbReference type="AlphaFoldDB" id="A0AAP8SM31"/>
<evidence type="ECO:0000313" key="3">
    <source>
        <dbReference type="Proteomes" id="UP000235162"/>
    </source>
</evidence>
<dbReference type="InterPro" id="IPR007069">
    <property type="entry name" value="Transposase_32"/>
</dbReference>
<evidence type="ECO:0000313" key="2">
    <source>
        <dbReference type="EMBL" id="PLW84976.1"/>
    </source>
</evidence>
<accession>A0AAP8SM31</accession>